<reference evidence="3 4" key="1">
    <citation type="submission" date="2024-02" db="EMBL/GenBank/DDBJ databases">
        <authorList>
            <person name="Vignale AGUSTIN F."/>
            <person name="Sosa J E."/>
            <person name="Modenutti C."/>
        </authorList>
    </citation>
    <scope>NUCLEOTIDE SEQUENCE [LARGE SCALE GENOMIC DNA]</scope>
</reference>
<feature type="region of interest" description="Disordered" evidence="1">
    <location>
        <begin position="232"/>
        <end position="270"/>
    </location>
</feature>
<feature type="compositionally biased region" description="Polar residues" evidence="1">
    <location>
        <begin position="676"/>
        <end position="695"/>
    </location>
</feature>
<feature type="compositionally biased region" description="Basic residues" evidence="1">
    <location>
        <begin position="1"/>
        <end position="15"/>
    </location>
</feature>
<accession>A0ABC8U6J8</accession>
<feature type="region of interest" description="Disordered" evidence="1">
    <location>
        <begin position="156"/>
        <end position="186"/>
    </location>
</feature>
<keyword evidence="4" id="KW-1185">Reference proteome</keyword>
<dbReference type="PROSITE" id="PS50174">
    <property type="entry name" value="G_PATCH"/>
    <property type="match status" value="2"/>
</dbReference>
<feature type="compositionally biased region" description="Low complexity" evidence="1">
    <location>
        <begin position="250"/>
        <end position="270"/>
    </location>
</feature>
<dbReference type="Proteomes" id="UP001642360">
    <property type="component" value="Unassembled WGS sequence"/>
</dbReference>
<dbReference type="InterPro" id="IPR036867">
    <property type="entry name" value="R3H_dom_sf"/>
</dbReference>
<dbReference type="CDD" id="cd02646">
    <property type="entry name" value="R3H_G-patch"/>
    <property type="match status" value="1"/>
</dbReference>
<feature type="region of interest" description="Disordered" evidence="1">
    <location>
        <begin position="1"/>
        <end position="77"/>
    </location>
</feature>
<evidence type="ECO:0000313" key="3">
    <source>
        <dbReference type="EMBL" id="CAK9177385.1"/>
    </source>
</evidence>
<dbReference type="SMART" id="SM00443">
    <property type="entry name" value="G_patch"/>
    <property type="match status" value="2"/>
</dbReference>
<feature type="domain" description="G-patch" evidence="2">
    <location>
        <begin position="705"/>
        <end position="748"/>
    </location>
</feature>
<dbReference type="Pfam" id="PF01424">
    <property type="entry name" value="R3H"/>
    <property type="match status" value="1"/>
</dbReference>
<dbReference type="InterPro" id="IPR034082">
    <property type="entry name" value="R3H_G-patch"/>
</dbReference>
<feature type="compositionally biased region" description="Basic and acidic residues" evidence="1">
    <location>
        <begin position="334"/>
        <end position="347"/>
    </location>
</feature>
<feature type="domain" description="G-patch" evidence="2">
    <location>
        <begin position="630"/>
        <end position="676"/>
    </location>
</feature>
<evidence type="ECO:0000259" key="2">
    <source>
        <dbReference type="PROSITE" id="PS50174"/>
    </source>
</evidence>
<feature type="region of interest" description="Disordered" evidence="1">
    <location>
        <begin position="669"/>
        <end position="695"/>
    </location>
</feature>
<gene>
    <name evidence="3" type="ORF">ILEXP_LOCUS47269</name>
</gene>
<protein>
    <recommendedName>
        <fullName evidence="2">G-patch domain-containing protein</fullName>
    </recommendedName>
</protein>
<evidence type="ECO:0000313" key="4">
    <source>
        <dbReference type="Proteomes" id="UP001642360"/>
    </source>
</evidence>
<sequence>MGGNKKRFNKAKSRRTLPNSSFVDGGLLSDWSVVNSPPSRGRNSSNGNGNSGSAPKSGNLRGSGSKSEAKKTGGNAFGYVYSHQGDSLPDCGNKGDNNLDESHPIVLVDSKETQIVAYVDQTPSMEQQNVEYTYNYSASFALDDISRGGLGFSEEAERTQCGIGSSSKMEEKEGSFSSSSPEEDMDADVDIDYFHKVSSKMGDGLLAKSSSPAQNSGFLSIGGMKLYTQDMSYEESDEDDAEDLPDEENSQSSVTGDSTGSSDSDCSSDSISDIDEEVAMDYFEGIGESGNVVNINQLVGQILDGSDDDSTSEGSFTETVERLGAIALQEASREYGMKKPQSRENGMKKPQSGRNYSAKEYKSRVTKFAGSSVLDDLMLVKDPRTISGRKKHVARFPQSWPSEAQKSKNFREFPGAKKKHRKEMIALKRRERMISRGVDLQQIDLKLQQMVLDGVDILSFQPMHSRDCSQVQRLAAIYRLRSGCQGSGKKRFVTVRRTPHTCMPSSSDKVRLEKLIGAADKDADFTVNDIKSVKKASKGSGLSPLNSQWPLGKPVKSSANSVGRKEASKKTKVGKASYAAQPVSFVSSGVMQSDTAELRTFESNDMMNNTSQENKGEPSTSKYGAFEMHTTGFGSKMMAKMGFIEGGGLGKDGQGISEPIQVIQRPKSLGLGAKSPETSNAKAPEMSGNSAKKGTQQFAAFEKHTKGFGSKMMAKMGFVEGMGLGKDAQGIVNPLAAVRLPKSRGLGA</sequence>
<feature type="region of interest" description="Disordered" evidence="1">
    <location>
        <begin position="536"/>
        <end position="569"/>
    </location>
</feature>
<proteinExistence type="predicted"/>
<feature type="compositionally biased region" description="Low complexity" evidence="1">
    <location>
        <begin position="35"/>
        <end position="59"/>
    </location>
</feature>
<dbReference type="AlphaFoldDB" id="A0ABC8U6J8"/>
<dbReference type="EMBL" id="CAUOFW020007046">
    <property type="protein sequence ID" value="CAK9177385.1"/>
    <property type="molecule type" value="Genomic_DNA"/>
</dbReference>
<comment type="caution">
    <text evidence="3">The sequence shown here is derived from an EMBL/GenBank/DDBJ whole genome shotgun (WGS) entry which is preliminary data.</text>
</comment>
<dbReference type="PANTHER" id="PTHR47423:SF2">
    <property type="entry name" value="PROTEIN SQS1"/>
    <property type="match status" value="1"/>
</dbReference>
<dbReference type="InterPro" id="IPR000467">
    <property type="entry name" value="G_patch_dom"/>
</dbReference>
<dbReference type="PANTHER" id="PTHR47423">
    <property type="entry name" value="G-PATCH DOMAIN CONTAINING PROTEIN"/>
    <property type="match status" value="1"/>
</dbReference>
<dbReference type="InterPro" id="IPR001374">
    <property type="entry name" value="R3H_dom"/>
</dbReference>
<organism evidence="3 4">
    <name type="scientific">Ilex paraguariensis</name>
    <name type="common">yerba mate</name>
    <dbReference type="NCBI Taxonomy" id="185542"/>
    <lineage>
        <taxon>Eukaryota</taxon>
        <taxon>Viridiplantae</taxon>
        <taxon>Streptophyta</taxon>
        <taxon>Embryophyta</taxon>
        <taxon>Tracheophyta</taxon>
        <taxon>Spermatophyta</taxon>
        <taxon>Magnoliopsida</taxon>
        <taxon>eudicotyledons</taxon>
        <taxon>Gunneridae</taxon>
        <taxon>Pentapetalae</taxon>
        <taxon>asterids</taxon>
        <taxon>campanulids</taxon>
        <taxon>Aquifoliales</taxon>
        <taxon>Aquifoliaceae</taxon>
        <taxon>Ilex</taxon>
    </lineage>
</organism>
<name>A0ABC8U6J8_9AQUA</name>
<feature type="compositionally biased region" description="Acidic residues" evidence="1">
    <location>
        <begin position="232"/>
        <end position="249"/>
    </location>
</feature>
<dbReference type="Pfam" id="PF01585">
    <property type="entry name" value="G-patch"/>
    <property type="match status" value="2"/>
</dbReference>
<dbReference type="Gene3D" id="3.30.1370.50">
    <property type="entry name" value="R3H-like domain"/>
    <property type="match status" value="1"/>
</dbReference>
<evidence type="ECO:0000256" key="1">
    <source>
        <dbReference type="SAM" id="MobiDB-lite"/>
    </source>
</evidence>
<feature type="region of interest" description="Disordered" evidence="1">
    <location>
        <begin position="334"/>
        <end position="359"/>
    </location>
</feature>